<feature type="domain" description="Photolyase/cryptochrome alpha/beta" evidence="1">
    <location>
        <begin position="3"/>
        <end position="81"/>
    </location>
</feature>
<dbReference type="Proteomes" id="UP000717328">
    <property type="component" value="Unassembled WGS sequence"/>
</dbReference>
<dbReference type="Gene3D" id="3.40.50.620">
    <property type="entry name" value="HUPs"/>
    <property type="match status" value="1"/>
</dbReference>
<evidence type="ECO:0000313" key="2">
    <source>
        <dbReference type="EMBL" id="KAG5639252.1"/>
    </source>
</evidence>
<keyword evidence="3" id="KW-1185">Reference proteome</keyword>
<dbReference type="OrthoDB" id="435881at2759"/>
<dbReference type="Pfam" id="PF00875">
    <property type="entry name" value="DNA_photolyase"/>
    <property type="match status" value="1"/>
</dbReference>
<proteinExistence type="predicted"/>
<accession>A0A9P7G2D3</accession>
<evidence type="ECO:0000313" key="3">
    <source>
        <dbReference type="Proteomes" id="UP000717328"/>
    </source>
</evidence>
<name>A0A9P7G2D3_9AGAR</name>
<gene>
    <name evidence="2" type="ORF">H0H81_004913</name>
</gene>
<organism evidence="2 3">
    <name type="scientific">Sphagnurus paluster</name>
    <dbReference type="NCBI Taxonomy" id="117069"/>
    <lineage>
        <taxon>Eukaryota</taxon>
        <taxon>Fungi</taxon>
        <taxon>Dikarya</taxon>
        <taxon>Basidiomycota</taxon>
        <taxon>Agaricomycotina</taxon>
        <taxon>Agaricomycetes</taxon>
        <taxon>Agaricomycetidae</taxon>
        <taxon>Agaricales</taxon>
        <taxon>Tricholomatineae</taxon>
        <taxon>Lyophyllaceae</taxon>
        <taxon>Sphagnurus</taxon>
    </lineage>
</organism>
<reference evidence="2" key="1">
    <citation type="submission" date="2021-02" db="EMBL/GenBank/DDBJ databases">
        <authorList>
            <person name="Nieuwenhuis M."/>
            <person name="Van De Peppel L.J.J."/>
        </authorList>
    </citation>
    <scope>NUCLEOTIDE SEQUENCE</scope>
    <source>
        <strain evidence="2">D49</strain>
    </source>
</reference>
<dbReference type="EMBL" id="JABCKI010005726">
    <property type="protein sequence ID" value="KAG5639252.1"/>
    <property type="molecule type" value="Genomic_DNA"/>
</dbReference>
<dbReference type="AlphaFoldDB" id="A0A9P7G2D3"/>
<protein>
    <recommendedName>
        <fullName evidence="1">Photolyase/cryptochrome alpha/beta domain-containing protein</fullName>
    </recommendedName>
</protein>
<evidence type="ECO:0000259" key="1">
    <source>
        <dbReference type="Pfam" id="PF00875"/>
    </source>
</evidence>
<comment type="caution">
    <text evidence="2">The sequence shown here is derived from an EMBL/GenBank/DDBJ whole genome shotgun (WGS) entry which is preliminary data.</text>
</comment>
<reference evidence="2" key="2">
    <citation type="submission" date="2021-10" db="EMBL/GenBank/DDBJ databases">
        <title>Phylogenomics reveals ancestral predisposition of the termite-cultivated fungus Termitomyces towards a domesticated lifestyle.</title>
        <authorList>
            <person name="Auxier B."/>
            <person name="Grum-Grzhimaylo A."/>
            <person name="Cardenas M.E."/>
            <person name="Lodge J.D."/>
            <person name="Laessoe T."/>
            <person name="Pedersen O."/>
            <person name="Smith M.E."/>
            <person name="Kuyper T.W."/>
            <person name="Franco-Molano E.A."/>
            <person name="Baroni T.J."/>
            <person name="Aanen D.K."/>
        </authorList>
    </citation>
    <scope>NUCLEOTIDE SEQUENCE</scope>
    <source>
        <strain evidence="2">D49</strain>
    </source>
</reference>
<dbReference type="SUPFAM" id="SSF52425">
    <property type="entry name" value="Cryptochrome/photolyase, N-terminal domain"/>
    <property type="match status" value="1"/>
</dbReference>
<dbReference type="InterPro" id="IPR036155">
    <property type="entry name" value="Crypto/Photolyase_N_sf"/>
</dbReference>
<dbReference type="Gene3D" id="1.25.40.80">
    <property type="match status" value="1"/>
</dbReference>
<dbReference type="InterPro" id="IPR006050">
    <property type="entry name" value="DNA_photolyase_N"/>
</dbReference>
<sequence length="142" mass="16287">MTLVREFGCTNLYANIEYEVDELRRDIKLCELSKDQGVCPTFVHNKCIVEPGVIVTKDKKYYAVYSPYQRNWLTVLNNNIPYYLEDCPKPHPNPASIHDSKKFAPLFETPVPDSLEGFELTEEGSKKMRDIWPAGEDVAAEV</sequence>
<dbReference type="InterPro" id="IPR014729">
    <property type="entry name" value="Rossmann-like_a/b/a_fold"/>
</dbReference>